<dbReference type="RefSeq" id="WP_127161730.1">
    <property type="nucleotide sequence ID" value="NZ_CP029822.1"/>
</dbReference>
<gene>
    <name evidence="1" type="ORF">DM558_01485</name>
</gene>
<sequence length="316" mass="35732">MQIPFFNELAKGERFLIAGAGGGYDITHGIPLYLYLTKTLGKEVVLANFSFTELPRSGAEKVFDGTYKITKDCEMLNYFPENLICQWLWNHLKIDTSIYAFDYELGVQPLRQAYNYLIEQYQLDTVLLVDGGTDSVIFGDEQTMGTIVEDANSMIAAVKSNAKNKYIAAIGFGIDHFHGVNHYNFLENVATLIHDGGYLGAFSLTKEMPEGKEYLALTQYIHQHSHYPSIVNNSIAGAMSGDFGDIHATQRTEGSELFINPLMPLYWTFKLETITQRMEFASLLENTLSIQDVKTAIQRHKIYKNGQFRHNQPIPL</sequence>
<evidence type="ECO:0000313" key="1">
    <source>
        <dbReference type="EMBL" id="AZS49528.1"/>
    </source>
</evidence>
<proteinExistence type="predicted"/>
<dbReference type="EMBL" id="CP029822">
    <property type="protein sequence ID" value="AZS49528.1"/>
    <property type="molecule type" value="Genomic_DNA"/>
</dbReference>
<dbReference type="Pfam" id="PF06626">
    <property type="entry name" value="DUF1152"/>
    <property type="match status" value="1"/>
</dbReference>
<accession>A0A3S9XB26</accession>
<organism evidence="1 2">
    <name type="scientific">Entomomonas moraniae</name>
    <dbReference type="NCBI Taxonomy" id="2213226"/>
    <lineage>
        <taxon>Bacteria</taxon>
        <taxon>Pseudomonadati</taxon>
        <taxon>Pseudomonadota</taxon>
        <taxon>Gammaproteobacteria</taxon>
        <taxon>Pseudomonadales</taxon>
        <taxon>Pseudomonadaceae</taxon>
        <taxon>Entomomonas</taxon>
    </lineage>
</organism>
<reference evidence="2" key="1">
    <citation type="submission" date="2018-06" db="EMBL/GenBank/DDBJ databases">
        <title>Complete genome of Pseudomonas insecticola strain QZS01.</title>
        <authorList>
            <person name="Wang J."/>
            <person name="Su Q."/>
        </authorList>
    </citation>
    <scope>NUCLEOTIDE SEQUENCE [LARGE SCALE GENOMIC DNA]</scope>
    <source>
        <strain evidence="2">QZS01</strain>
    </source>
</reference>
<keyword evidence="2" id="KW-1185">Reference proteome</keyword>
<dbReference type="InterPro" id="IPR010581">
    <property type="entry name" value="DUF1152"/>
</dbReference>
<name>A0A3S9XB26_9GAMM</name>
<dbReference type="KEGG" id="emo:DM558_01485"/>
<dbReference type="AlphaFoldDB" id="A0A3S9XB26"/>
<protein>
    <submittedName>
        <fullName evidence="1">DUF1152 domain-containing protein</fullName>
    </submittedName>
</protein>
<evidence type="ECO:0000313" key="2">
    <source>
        <dbReference type="Proteomes" id="UP000273143"/>
    </source>
</evidence>
<dbReference type="Proteomes" id="UP000273143">
    <property type="component" value="Chromosome"/>
</dbReference>